<dbReference type="InterPro" id="IPR029063">
    <property type="entry name" value="SAM-dependent_MTases_sf"/>
</dbReference>
<dbReference type="GO" id="GO:0005829">
    <property type="term" value="C:cytosol"/>
    <property type="evidence" value="ECO:0007669"/>
    <property type="project" value="TreeGrafter"/>
</dbReference>
<sequence>METKLKAFFAEFGLTIEMEKIKLFEYYYRLLISENEKYNLTAVTGEDEVIVKHFLDSTAVLLYRDLTDLKAVDIGTGAGFPGIPLKIMVPGLEILLLDSIKKRCQFLERVVRELNFKNVVVLNERAENVGQQKLYRENFDLTFSRAVAEVRILLEFHAPLLRVGGEAILFKGPEVDEELKKAETAAKQLGLGLMDVFHYRLPGNFGERSLVVYKKLKTTPENYPRRPGIPEKRPL</sequence>
<dbReference type="NCBIfam" id="TIGR00138">
    <property type="entry name" value="rsmG_gidB"/>
    <property type="match status" value="1"/>
</dbReference>
<dbReference type="CDD" id="cd02440">
    <property type="entry name" value="AdoMet_MTases"/>
    <property type="match status" value="1"/>
</dbReference>
<dbReference type="Pfam" id="PF02527">
    <property type="entry name" value="GidB"/>
    <property type="match status" value="1"/>
</dbReference>
<comment type="caution">
    <text evidence="7">The sequence shown here is derived from an EMBL/GenBank/DDBJ whole genome shotgun (WGS) entry which is preliminary data.</text>
</comment>
<dbReference type="Gene3D" id="3.40.50.150">
    <property type="entry name" value="Vaccinia Virus protein VP39"/>
    <property type="match status" value="1"/>
</dbReference>
<comment type="similarity">
    <text evidence="6">Belongs to the methyltransferase superfamily. RNA methyltransferase RsmG family.</text>
</comment>
<feature type="binding site" evidence="6">
    <location>
        <position position="145"/>
    </location>
    <ligand>
        <name>S-adenosyl-L-methionine</name>
        <dbReference type="ChEBI" id="CHEBI:59789"/>
    </ligand>
</feature>
<protein>
    <recommendedName>
        <fullName evidence="6">Ribosomal RNA small subunit methyltransferase G</fullName>
        <ecNumber evidence="6">2.1.1.-</ecNumber>
    </recommendedName>
    <alternativeName>
        <fullName evidence="6">16S rRNA 7-methylguanosine methyltransferase</fullName>
        <shortName evidence="6">16S rRNA m7G methyltransferase</shortName>
    </alternativeName>
</protein>
<evidence type="ECO:0000313" key="8">
    <source>
        <dbReference type="Proteomes" id="UP000187338"/>
    </source>
</evidence>
<keyword evidence="2 6" id="KW-0698">rRNA processing</keyword>
<evidence type="ECO:0000256" key="4">
    <source>
        <dbReference type="ARBA" id="ARBA00022679"/>
    </source>
</evidence>
<keyword evidence="5 6" id="KW-0949">S-adenosyl-L-methionine</keyword>
<evidence type="ECO:0000256" key="5">
    <source>
        <dbReference type="ARBA" id="ARBA00022691"/>
    </source>
</evidence>
<dbReference type="FunFam" id="3.40.50.150:FF:000041">
    <property type="entry name" value="Ribosomal RNA small subunit methyltransferase G"/>
    <property type="match status" value="1"/>
</dbReference>
<evidence type="ECO:0000256" key="3">
    <source>
        <dbReference type="ARBA" id="ARBA00022603"/>
    </source>
</evidence>
<dbReference type="EMBL" id="BDJL01000001">
    <property type="protein sequence ID" value="GAV24070.1"/>
    <property type="molecule type" value="Genomic_DNA"/>
</dbReference>
<feature type="binding site" evidence="6">
    <location>
        <position position="80"/>
    </location>
    <ligand>
        <name>S-adenosyl-L-methionine</name>
        <dbReference type="ChEBI" id="CHEBI:59789"/>
    </ligand>
</feature>
<evidence type="ECO:0000256" key="2">
    <source>
        <dbReference type="ARBA" id="ARBA00022552"/>
    </source>
</evidence>
<keyword evidence="8" id="KW-1185">Reference proteome</keyword>
<dbReference type="GO" id="GO:0070043">
    <property type="term" value="F:rRNA (guanine-N7-)-methyltransferase activity"/>
    <property type="evidence" value="ECO:0007669"/>
    <property type="project" value="UniProtKB-UniRule"/>
</dbReference>
<dbReference type="STRING" id="661089.ciss_00030"/>
<dbReference type="PIRSF" id="PIRSF003078">
    <property type="entry name" value="GidB"/>
    <property type="match status" value="1"/>
</dbReference>
<dbReference type="RefSeq" id="WP_166503954.1">
    <property type="nucleotide sequence ID" value="NZ_BDJL01000001.1"/>
</dbReference>
<dbReference type="AlphaFoldDB" id="A0A1L8CYS6"/>
<gene>
    <name evidence="6" type="primary">rsmG</name>
    <name evidence="7" type="ORF">ciss_00030</name>
</gene>
<comment type="subcellular location">
    <subcellularLocation>
        <location evidence="6">Cytoplasm</location>
    </subcellularLocation>
</comment>
<feature type="binding site" evidence="6">
    <location>
        <begin position="126"/>
        <end position="127"/>
    </location>
    <ligand>
        <name>S-adenosyl-L-methionine</name>
        <dbReference type="ChEBI" id="CHEBI:59789"/>
    </ligand>
</feature>
<proteinExistence type="inferred from homology"/>
<dbReference type="HAMAP" id="MF_00074">
    <property type="entry name" value="16SrRNA_methyltr_G"/>
    <property type="match status" value="1"/>
</dbReference>
<keyword evidence="4 6" id="KW-0808">Transferase</keyword>
<keyword evidence="1 6" id="KW-0963">Cytoplasm</keyword>
<comment type="caution">
    <text evidence="6">Lacks conserved residue(s) required for the propagation of feature annotation.</text>
</comment>
<dbReference type="EC" id="2.1.1.-" evidence="6"/>
<evidence type="ECO:0000256" key="1">
    <source>
        <dbReference type="ARBA" id="ARBA00022490"/>
    </source>
</evidence>
<dbReference type="InterPro" id="IPR003682">
    <property type="entry name" value="rRNA_ssu_MeTfrase_G"/>
</dbReference>
<dbReference type="PANTHER" id="PTHR31760:SF0">
    <property type="entry name" value="S-ADENOSYL-L-METHIONINE-DEPENDENT METHYLTRANSFERASES SUPERFAMILY PROTEIN"/>
    <property type="match status" value="1"/>
</dbReference>
<name>A0A1L8CYS6_9THEO</name>
<dbReference type="Proteomes" id="UP000187338">
    <property type="component" value="Unassembled WGS sequence"/>
</dbReference>
<organism evidence="7 8">
    <name type="scientific">Carboxydothermus islandicus</name>
    <dbReference type="NCBI Taxonomy" id="661089"/>
    <lineage>
        <taxon>Bacteria</taxon>
        <taxon>Bacillati</taxon>
        <taxon>Bacillota</taxon>
        <taxon>Clostridia</taxon>
        <taxon>Thermoanaerobacterales</taxon>
        <taxon>Thermoanaerobacteraceae</taxon>
        <taxon>Carboxydothermus</taxon>
    </lineage>
</organism>
<reference evidence="8" key="1">
    <citation type="submission" date="2016-12" db="EMBL/GenBank/DDBJ databases">
        <title>Draft Genome Sequences od Carboxydothermus pertinax and islandicus, Hydrogenogenic Carboxydotrophic Bacteria.</title>
        <authorList>
            <person name="Fukuyama Y."/>
            <person name="Ohmae K."/>
            <person name="Yoneda Y."/>
            <person name="Yoshida T."/>
            <person name="Sako Y."/>
        </authorList>
    </citation>
    <scope>NUCLEOTIDE SEQUENCE [LARGE SCALE GENOMIC DNA]</scope>
    <source>
        <strain evidence="8">SET</strain>
    </source>
</reference>
<evidence type="ECO:0000313" key="7">
    <source>
        <dbReference type="EMBL" id="GAV24070.1"/>
    </source>
</evidence>
<dbReference type="SUPFAM" id="SSF53335">
    <property type="entry name" value="S-adenosyl-L-methionine-dependent methyltransferases"/>
    <property type="match status" value="1"/>
</dbReference>
<comment type="function">
    <text evidence="6">Specifically methylates the N7 position of a guanine in 16S rRNA.</text>
</comment>
<accession>A0A1L8CYS6</accession>
<evidence type="ECO:0000256" key="6">
    <source>
        <dbReference type="HAMAP-Rule" id="MF_00074"/>
    </source>
</evidence>
<dbReference type="PANTHER" id="PTHR31760">
    <property type="entry name" value="S-ADENOSYL-L-METHIONINE-DEPENDENT METHYLTRANSFERASES SUPERFAMILY PROTEIN"/>
    <property type="match status" value="1"/>
</dbReference>
<feature type="binding site" evidence="6">
    <location>
        <position position="75"/>
    </location>
    <ligand>
        <name>S-adenosyl-L-methionine</name>
        <dbReference type="ChEBI" id="CHEBI:59789"/>
    </ligand>
</feature>
<keyword evidence="3 6" id="KW-0489">Methyltransferase</keyword>